<protein>
    <recommendedName>
        <fullName evidence="4">Reverse transcriptase domain-containing protein</fullName>
    </recommendedName>
</protein>
<dbReference type="Proteomes" id="UP000245383">
    <property type="component" value="Unassembled WGS sequence"/>
</dbReference>
<gene>
    <name evidence="2" type="ORF">BB561_003190</name>
</gene>
<dbReference type="OrthoDB" id="5534248at2759"/>
<evidence type="ECO:0008006" key="4">
    <source>
        <dbReference type="Google" id="ProtNLM"/>
    </source>
</evidence>
<feature type="region of interest" description="Disordered" evidence="1">
    <location>
        <begin position="126"/>
        <end position="147"/>
    </location>
</feature>
<accession>A0A2T9YMJ1</accession>
<evidence type="ECO:0000313" key="3">
    <source>
        <dbReference type="Proteomes" id="UP000245383"/>
    </source>
</evidence>
<evidence type="ECO:0000313" key="2">
    <source>
        <dbReference type="EMBL" id="PVU93556.1"/>
    </source>
</evidence>
<name>A0A2T9YMJ1_9FUNG</name>
<keyword evidence="3" id="KW-1185">Reference proteome</keyword>
<comment type="caution">
    <text evidence="2">The sequence shown here is derived from an EMBL/GenBank/DDBJ whole genome shotgun (WGS) entry which is preliminary data.</text>
</comment>
<reference evidence="2 3" key="1">
    <citation type="journal article" date="2018" name="MBio">
        <title>Comparative Genomics Reveals the Core Gene Toolbox for the Fungus-Insect Symbiosis.</title>
        <authorList>
            <person name="Wang Y."/>
            <person name="Stata M."/>
            <person name="Wang W."/>
            <person name="Stajich J.E."/>
            <person name="White M.M."/>
            <person name="Moncalvo J.M."/>
        </authorList>
    </citation>
    <scope>NUCLEOTIDE SEQUENCE [LARGE SCALE GENOMIC DNA]</scope>
    <source>
        <strain evidence="2 3">SWE-8-4</strain>
    </source>
</reference>
<evidence type="ECO:0000256" key="1">
    <source>
        <dbReference type="SAM" id="MobiDB-lite"/>
    </source>
</evidence>
<dbReference type="AlphaFoldDB" id="A0A2T9YMJ1"/>
<dbReference type="EMBL" id="MBFR01000124">
    <property type="protein sequence ID" value="PVU93556.1"/>
    <property type="molecule type" value="Genomic_DNA"/>
</dbReference>
<feature type="compositionally biased region" description="Polar residues" evidence="1">
    <location>
        <begin position="136"/>
        <end position="147"/>
    </location>
</feature>
<organism evidence="2 3">
    <name type="scientific">Smittium simulii</name>
    <dbReference type="NCBI Taxonomy" id="133385"/>
    <lineage>
        <taxon>Eukaryota</taxon>
        <taxon>Fungi</taxon>
        <taxon>Fungi incertae sedis</taxon>
        <taxon>Zoopagomycota</taxon>
        <taxon>Kickxellomycotina</taxon>
        <taxon>Harpellomycetes</taxon>
        <taxon>Harpellales</taxon>
        <taxon>Legeriomycetaceae</taxon>
        <taxon>Smittium</taxon>
    </lineage>
</organism>
<proteinExistence type="predicted"/>
<sequence length="147" mass="16877">MATKVSGTLTSNNKIEMMVINVHIPSSSTKKKQVTEQIATFARNYKLKHPGHTKMSVRVGRTLSNTVDYNYGVRQGCPASPILFDFYINDLLDNIATSFEIDVKESHFYTFPTVYKAEIQFKKRRRRTDSERRALPTNSVNDTNQIR</sequence>